<keyword evidence="4 7" id="KW-0812">Transmembrane</keyword>
<dbReference type="PANTHER" id="PTHR23513">
    <property type="entry name" value="INTEGRAL MEMBRANE EFFLUX PROTEIN-RELATED"/>
    <property type="match status" value="1"/>
</dbReference>
<evidence type="ECO:0000256" key="6">
    <source>
        <dbReference type="ARBA" id="ARBA00023136"/>
    </source>
</evidence>
<evidence type="ECO:0000256" key="2">
    <source>
        <dbReference type="ARBA" id="ARBA00022448"/>
    </source>
</evidence>
<dbReference type="Proteomes" id="UP000252355">
    <property type="component" value="Unassembled WGS sequence"/>
</dbReference>
<feature type="transmembrane region" description="Helical" evidence="7">
    <location>
        <begin position="329"/>
        <end position="349"/>
    </location>
</feature>
<proteinExistence type="predicted"/>
<keyword evidence="3" id="KW-1003">Cell membrane</keyword>
<dbReference type="GO" id="GO:0005886">
    <property type="term" value="C:plasma membrane"/>
    <property type="evidence" value="ECO:0007669"/>
    <property type="project" value="UniProtKB-SubCell"/>
</dbReference>
<accession>A0A367ZI57</accession>
<dbReference type="CDD" id="cd06173">
    <property type="entry name" value="MFS_MefA_like"/>
    <property type="match status" value="1"/>
</dbReference>
<dbReference type="PANTHER" id="PTHR23513:SF11">
    <property type="entry name" value="STAPHYLOFERRIN A TRANSPORTER"/>
    <property type="match status" value="1"/>
</dbReference>
<dbReference type="AlphaFoldDB" id="A0A367ZI57"/>
<keyword evidence="6 7" id="KW-0472">Membrane</keyword>
<dbReference type="InterPro" id="IPR010290">
    <property type="entry name" value="TM_effector"/>
</dbReference>
<evidence type="ECO:0000256" key="7">
    <source>
        <dbReference type="SAM" id="Phobius"/>
    </source>
</evidence>
<keyword evidence="5 7" id="KW-1133">Transmembrane helix</keyword>
<sequence length="422" mass="45730">MLERPGEWVGAHVGRVGFVFRSLRSRNYRWYFLGNLVSLVGTWMQRMAISWLVYKLTGSAILLGTIDFASQFSAFLLMPFAGVLIDGGDIRRLLIITQSLGAAQALVLAILTATGHIGFAHLVVMSVFLGMINAFDMPARQAFTVHLVEKKEDLMNAIALNSSVFNMARLVGPAVAGMVVAWVGEAMCFLLNAISFIPIIIILIILSVKAVVKTGQQPSLLAGLAEGLNYSARHPVIGPVLLLLAVASFIGMSYVVLLPVFAKEVLKGGPQTLGWLMGANGMGALIAALLLASQKSHEGLERRIPLAFGLFGIGVAVFCRMRLVPLAMAMLVFNGFWMITGWASSNTLLQTEVEEGKRARVMSLYVMSFMGMAPLGSLVQGYVSQRLGIEPTLTISGLLCFLGAALFFLHRFARPGQRLAYF</sequence>
<feature type="transmembrane region" description="Helical" evidence="7">
    <location>
        <begin position="240"/>
        <end position="261"/>
    </location>
</feature>
<dbReference type="Gene3D" id="1.20.1250.20">
    <property type="entry name" value="MFS general substrate transporter like domains"/>
    <property type="match status" value="1"/>
</dbReference>
<dbReference type="InterPro" id="IPR036259">
    <property type="entry name" value="MFS_trans_sf"/>
</dbReference>
<feature type="transmembrane region" description="Helical" evidence="7">
    <location>
        <begin position="30"/>
        <end position="54"/>
    </location>
</feature>
<feature type="transmembrane region" description="Helical" evidence="7">
    <location>
        <begin position="189"/>
        <end position="212"/>
    </location>
</feature>
<feature type="transmembrane region" description="Helical" evidence="7">
    <location>
        <begin position="389"/>
        <end position="409"/>
    </location>
</feature>
<keyword evidence="2" id="KW-0813">Transport</keyword>
<feature type="transmembrane region" description="Helical" evidence="7">
    <location>
        <begin position="304"/>
        <end position="323"/>
    </location>
</feature>
<evidence type="ECO:0000313" key="8">
    <source>
        <dbReference type="EMBL" id="RCK77775.1"/>
    </source>
</evidence>
<evidence type="ECO:0000313" key="9">
    <source>
        <dbReference type="Proteomes" id="UP000252355"/>
    </source>
</evidence>
<evidence type="ECO:0000256" key="4">
    <source>
        <dbReference type="ARBA" id="ARBA00022692"/>
    </source>
</evidence>
<evidence type="ECO:0000256" key="3">
    <source>
        <dbReference type="ARBA" id="ARBA00022475"/>
    </source>
</evidence>
<comment type="caution">
    <text evidence="8">The sequence shown here is derived from an EMBL/GenBank/DDBJ whole genome shotgun (WGS) entry which is preliminary data.</text>
</comment>
<organism evidence="8 9">
    <name type="scientific">Candidatus Ozemobacter sibiricus</name>
    <dbReference type="NCBI Taxonomy" id="2268124"/>
    <lineage>
        <taxon>Bacteria</taxon>
        <taxon>Candidatus Ozemobacteria</taxon>
        <taxon>Candidatus Ozemobacterales</taxon>
        <taxon>Candidatus Ozemobacteraceae</taxon>
        <taxon>Candidatus Ozemobacter</taxon>
    </lineage>
</organism>
<feature type="transmembrane region" description="Helical" evidence="7">
    <location>
        <begin position="273"/>
        <end position="292"/>
    </location>
</feature>
<evidence type="ECO:0000256" key="1">
    <source>
        <dbReference type="ARBA" id="ARBA00004651"/>
    </source>
</evidence>
<protein>
    <submittedName>
        <fullName evidence="8">Putative transporter</fullName>
    </submittedName>
</protein>
<dbReference type="EMBL" id="QOQW01000033">
    <property type="protein sequence ID" value="RCK77775.1"/>
    <property type="molecule type" value="Genomic_DNA"/>
</dbReference>
<gene>
    <name evidence="8" type="ORF">OZSIB_2833</name>
</gene>
<reference evidence="8 9" key="1">
    <citation type="submission" date="2018-05" db="EMBL/GenBank/DDBJ databases">
        <title>A metagenomic window into the 2 km-deep terrestrial subsurface aquifer revealed taxonomically and functionally diverse microbial community comprising novel uncultured bacterial lineages.</title>
        <authorList>
            <person name="Kadnikov V.V."/>
            <person name="Mardanov A.V."/>
            <person name="Beletsky A.V."/>
            <person name="Banks D."/>
            <person name="Pimenov N.V."/>
            <person name="Frank Y.A."/>
            <person name="Karnachuk O.V."/>
            <person name="Ravin N.V."/>
        </authorList>
    </citation>
    <scope>NUCLEOTIDE SEQUENCE [LARGE SCALE GENOMIC DNA]</scope>
    <source>
        <strain evidence="8">BY5</strain>
    </source>
</reference>
<evidence type="ECO:0000256" key="5">
    <source>
        <dbReference type="ARBA" id="ARBA00022989"/>
    </source>
</evidence>
<feature type="transmembrane region" description="Helical" evidence="7">
    <location>
        <begin position="361"/>
        <end position="383"/>
    </location>
</feature>
<name>A0A367ZI57_9BACT</name>
<feature type="transmembrane region" description="Helical" evidence="7">
    <location>
        <begin position="60"/>
        <end position="81"/>
    </location>
</feature>
<dbReference type="Pfam" id="PF05977">
    <property type="entry name" value="MFS_3"/>
    <property type="match status" value="1"/>
</dbReference>
<comment type="subcellular location">
    <subcellularLocation>
        <location evidence="1">Cell membrane</location>
        <topology evidence="1">Multi-pass membrane protein</topology>
    </subcellularLocation>
</comment>
<dbReference type="SUPFAM" id="SSF103473">
    <property type="entry name" value="MFS general substrate transporter"/>
    <property type="match status" value="1"/>
</dbReference>